<organism evidence="7 8">
    <name type="scientific">Rhizocola hellebori</name>
    <dbReference type="NCBI Taxonomy" id="1392758"/>
    <lineage>
        <taxon>Bacteria</taxon>
        <taxon>Bacillati</taxon>
        <taxon>Actinomycetota</taxon>
        <taxon>Actinomycetes</taxon>
        <taxon>Micromonosporales</taxon>
        <taxon>Micromonosporaceae</taxon>
        <taxon>Rhizocola</taxon>
    </lineage>
</organism>
<protein>
    <submittedName>
        <fullName evidence="7">FAD-linked oxidase</fullName>
    </submittedName>
</protein>
<dbReference type="PROSITE" id="PS51387">
    <property type="entry name" value="FAD_PCMH"/>
    <property type="match status" value="1"/>
</dbReference>
<accession>A0A8J3Q7V0</accession>
<dbReference type="InterPro" id="IPR050416">
    <property type="entry name" value="FAD-linked_Oxidoreductase"/>
</dbReference>
<evidence type="ECO:0000313" key="8">
    <source>
        <dbReference type="Proteomes" id="UP000612899"/>
    </source>
</evidence>
<dbReference type="Pfam" id="PF01565">
    <property type="entry name" value="FAD_binding_4"/>
    <property type="match status" value="1"/>
</dbReference>
<keyword evidence="5" id="KW-0560">Oxidoreductase</keyword>
<evidence type="ECO:0000256" key="1">
    <source>
        <dbReference type="ARBA" id="ARBA00001974"/>
    </source>
</evidence>
<evidence type="ECO:0000256" key="4">
    <source>
        <dbReference type="ARBA" id="ARBA00022827"/>
    </source>
</evidence>
<reference evidence="7" key="1">
    <citation type="submission" date="2021-01" db="EMBL/GenBank/DDBJ databases">
        <title>Whole genome shotgun sequence of Rhizocola hellebori NBRC 109834.</title>
        <authorList>
            <person name="Komaki H."/>
            <person name="Tamura T."/>
        </authorList>
    </citation>
    <scope>NUCLEOTIDE SEQUENCE</scope>
    <source>
        <strain evidence="7">NBRC 109834</strain>
    </source>
</reference>
<gene>
    <name evidence="7" type="ORF">Rhe02_29040</name>
</gene>
<dbReference type="PANTHER" id="PTHR42973:SF39">
    <property type="entry name" value="FAD-BINDING PCMH-TYPE DOMAIN-CONTAINING PROTEIN"/>
    <property type="match status" value="1"/>
</dbReference>
<comment type="cofactor">
    <cofactor evidence="1">
        <name>FAD</name>
        <dbReference type="ChEBI" id="CHEBI:57692"/>
    </cofactor>
</comment>
<evidence type="ECO:0000313" key="7">
    <source>
        <dbReference type="EMBL" id="GIH04837.1"/>
    </source>
</evidence>
<keyword evidence="3" id="KW-0285">Flavoprotein</keyword>
<dbReference type="SUPFAM" id="SSF56176">
    <property type="entry name" value="FAD-binding/transporter-associated domain-like"/>
    <property type="match status" value="1"/>
</dbReference>
<proteinExistence type="inferred from homology"/>
<evidence type="ECO:0000256" key="5">
    <source>
        <dbReference type="ARBA" id="ARBA00023002"/>
    </source>
</evidence>
<dbReference type="GO" id="GO:0071949">
    <property type="term" value="F:FAD binding"/>
    <property type="evidence" value="ECO:0007669"/>
    <property type="project" value="InterPro"/>
</dbReference>
<comment type="similarity">
    <text evidence="2">Belongs to the oxygen-dependent FAD-linked oxidoreductase family.</text>
</comment>
<dbReference type="InterPro" id="IPR036318">
    <property type="entry name" value="FAD-bd_PCMH-like_sf"/>
</dbReference>
<dbReference type="InterPro" id="IPR006094">
    <property type="entry name" value="Oxid_FAD_bind_N"/>
</dbReference>
<dbReference type="InterPro" id="IPR006093">
    <property type="entry name" value="Oxy_OxRdtase_FAD_BS"/>
</dbReference>
<comment type="caution">
    <text evidence="7">The sequence shown here is derived from an EMBL/GenBank/DDBJ whole genome shotgun (WGS) entry which is preliminary data.</text>
</comment>
<dbReference type="InterPro" id="IPR016166">
    <property type="entry name" value="FAD-bd_PCMH"/>
</dbReference>
<dbReference type="Gene3D" id="3.30.465.10">
    <property type="match status" value="1"/>
</dbReference>
<dbReference type="GO" id="GO:0016491">
    <property type="term" value="F:oxidoreductase activity"/>
    <property type="evidence" value="ECO:0007669"/>
    <property type="project" value="UniProtKB-KW"/>
</dbReference>
<dbReference type="Pfam" id="PF08031">
    <property type="entry name" value="BBE"/>
    <property type="match status" value="1"/>
</dbReference>
<dbReference type="InterPro" id="IPR012951">
    <property type="entry name" value="BBE"/>
</dbReference>
<dbReference type="Proteomes" id="UP000612899">
    <property type="component" value="Unassembled WGS sequence"/>
</dbReference>
<keyword evidence="8" id="KW-1185">Reference proteome</keyword>
<dbReference type="Gene3D" id="3.40.462.20">
    <property type="match status" value="1"/>
</dbReference>
<keyword evidence="4" id="KW-0274">FAD</keyword>
<sequence>MKALQDAVRGQVFLPGHEGYDQARRVWNGAIDRHPAMVVRCAGVADVLASVRYAREHDLLMAVRGGGHNVAGSGTCDDGLVIDLSAMKGVRVDPSAGTAWAQPGLLWRDLDAETQAFGLAVTGGIVSTTGIAGFTLGGGIGWLHRPYGFTVDNLTGADLVTAAGELVRVSETENPELLWGLRGGGGNFGIVTTFEYQQHPVGPELMAGLVFYHGKDLPQVVSGFRDLMLAAPDELTLFLVMRRAPAAPFLPTEVHGQPVVAVVGCYVGSLEEGARALAPLSGFAKPIVNLMQPRQYTQFQSMLDGSWAEGFGNYWKAEYLTGIPDEALPILSEHLDEITSPLSDFKFASLGGAAGRVPADATAFGHRSAPFVLNINARWALPGDDGPHVAWTRKLWDAMQPYSDGGSYVNFMGEEGADRVRAAYGDTTYKRLVALKNTYDPDNAFRLNQNIAPDGR</sequence>
<dbReference type="InterPro" id="IPR016167">
    <property type="entry name" value="FAD-bd_PCMH_sub1"/>
</dbReference>
<evidence type="ECO:0000256" key="2">
    <source>
        <dbReference type="ARBA" id="ARBA00005466"/>
    </source>
</evidence>
<dbReference type="PROSITE" id="PS00862">
    <property type="entry name" value="OX2_COVAL_FAD"/>
    <property type="match status" value="1"/>
</dbReference>
<dbReference type="RefSeq" id="WP_203908714.1">
    <property type="nucleotide sequence ID" value="NZ_BONY01000015.1"/>
</dbReference>
<dbReference type="AlphaFoldDB" id="A0A8J3Q7V0"/>
<evidence type="ECO:0000256" key="3">
    <source>
        <dbReference type="ARBA" id="ARBA00022630"/>
    </source>
</evidence>
<name>A0A8J3Q7V0_9ACTN</name>
<dbReference type="Gene3D" id="3.30.43.10">
    <property type="entry name" value="Uridine Diphospho-n-acetylenolpyruvylglucosamine Reductase, domain 2"/>
    <property type="match status" value="1"/>
</dbReference>
<dbReference type="EMBL" id="BONY01000015">
    <property type="protein sequence ID" value="GIH04837.1"/>
    <property type="molecule type" value="Genomic_DNA"/>
</dbReference>
<dbReference type="PANTHER" id="PTHR42973">
    <property type="entry name" value="BINDING OXIDOREDUCTASE, PUTATIVE (AFU_ORTHOLOGUE AFUA_1G17690)-RELATED"/>
    <property type="match status" value="1"/>
</dbReference>
<dbReference type="InterPro" id="IPR016169">
    <property type="entry name" value="FAD-bd_PCMH_sub2"/>
</dbReference>
<evidence type="ECO:0000259" key="6">
    <source>
        <dbReference type="PROSITE" id="PS51387"/>
    </source>
</evidence>
<feature type="domain" description="FAD-binding PCMH-type" evidence="6">
    <location>
        <begin position="31"/>
        <end position="201"/>
    </location>
</feature>